<dbReference type="FunFam" id="2.30.30.30:FF:000006">
    <property type="entry name" value="60S ribosomal protein L8"/>
    <property type="match status" value="1"/>
</dbReference>
<dbReference type="AlphaFoldDB" id="A0A8J4WJ75"/>
<evidence type="ECO:0000313" key="10">
    <source>
        <dbReference type="Proteomes" id="UP000748531"/>
    </source>
</evidence>
<evidence type="ECO:0000256" key="5">
    <source>
        <dbReference type="ARBA" id="ARBA00035242"/>
    </source>
</evidence>
<dbReference type="SUPFAM" id="SSF50104">
    <property type="entry name" value="Translation proteins SH3-like domain"/>
    <property type="match status" value="2"/>
</dbReference>
<dbReference type="Gene3D" id="4.10.950.10">
    <property type="entry name" value="Ribosomal protein L2, domain 3"/>
    <property type="match status" value="1"/>
</dbReference>
<keyword evidence="2" id="KW-0694">RNA-binding</keyword>
<dbReference type="InterPro" id="IPR022669">
    <property type="entry name" value="Ribosomal_uL2_C"/>
</dbReference>
<dbReference type="GO" id="GO:0022625">
    <property type="term" value="C:cytosolic large ribosomal subunit"/>
    <property type="evidence" value="ECO:0007669"/>
    <property type="project" value="TreeGrafter"/>
</dbReference>
<dbReference type="PANTHER" id="PTHR13691">
    <property type="entry name" value="RIBOSOMAL PROTEIN L2"/>
    <property type="match status" value="1"/>
</dbReference>
<dbReference type="InterPro" id="IPR014722">
    <property type="entry name" value="Rib_uL2_dom2"/>
</dbReference>
<dbReference type="GO" id="GO:0019843">
    <property type="term" value="F:rRNA binding"/>
    <property type="evidence" value="ECO:0007669"/>
    <property type="project" value="UniProtKB-KW"/>
</dbReference>
<comment type="similarity">
    <text evidence="1">Belongs to the universal ribosomal protein uL2 family.</text>
</comment>
<evidence type="ECO:0000313" key="9">
    <source>
        <dbReference type="EMBL" id="KAF5404903.1"/>
    </source>
</evidence>
<name>A0A8J4WJ75_9TREM</name>
<feature type="domain" description="Large ribosomal subunit protein uL2 C-terminal" evidence="8">
    <location>
        <begin position="55"/>
        <end position="148"/>
    </location>
</feature>
<keyword evidence="4" id="KW-0687">Ribonucleoprotein</keyword>
<evidence type="ECO:0000256" key="7">
    <source>
        <dbReference type="SAM" id="MobiDB-lite"/>
    </source>
</evidence>
<evidence type="ECO:0000256" key="3">
    <source>
        <dbReference type="ARBA" id="ARBA00022980"/>
    </source>
</evidence>
<keyword evidence="10" id="KW-1185">Reference proteome</keyword>
<dbReference type="PANTHER" id="PTHR13691:SF16">
    <property type="entry name" value="LARGE RIBOSOMAL SUBUNIT PROTEIN UL2"/>
    <property type="match status" value="1"/>
</dbReference>
<dbReference type="InterPro" id="IPR008991">
    <property type="entry name" value="Translation_prot_SH3-like_sf"/>
</dbReference>
<accession>A0A8J4WJ75</accession>
<keyword evidence="3 9" id="KW-0689">Ribosomal protein</keyword>
<gene>
    <name evidence="9" type="ORF">PHET_01697</name>
</gene>
<organism evidence="9 10">
    <name type="scientific">Paragonimus heterotremus</name>
    <dbReference type="NCBI Taxonomy" id="100268"/>
    <lineage>
        <taxon>Eukaryota</taxon>
        <taxon>Metazoa</taxon>
        <taxon>Spiralia</taxon>
        <taxon>Lophotrochozoa</taxon>
        <taxon>Platyhelminthes</taxon>
        <taxon>Trematoda</taxon>
        <taxon>Digenea</taxon>
        <taxon>Plagiorchiida</taxon>
        <taxon>Troglotremata</taxon>
        <taxon>Troglotrematidae</taxon>
        <taxon>Paragonimus</taxon>
    </lineage>
</organism>
<dbReference type="GO" id="GO:0003735">
    <property type="term" value="F:structural constituent of ribosome"/>
    <property type="evidence" value="ECO:0007669"/>
    <property type="project" value="InterPro"/>
</dbReference>
<reference evidence="9" key="1">
    <citation type="submission" date="2019-05" db="EMBL/GenBank/DDBJ databases">
        <title>Annotation for the trematode Paragonimus heterotremus.</title>
        <authorList>
            <person name="Choi Y.-J."/>
        </authorList>
    </citation>
    <scope>NUCLEOTIDE SEQUENCE</scope>
    <source>
        <strain evidence="9">LC</strain>
    </source>
</reference>
<comment type="caution">
    <text evidence="9">The sequence shown here is derived from an EMBL/GenBank/DDBJ whole genome shotgun (WGS) entry which is preliminary data.</text>
</comment>
<protein>
    <recommendedName>
        <fullName evidence="5">Large ribosomal subunit protein uL2</fullName>
    </recommendedName>
    <alternativeName>
        <fullName evidence="6">60S ribosomal protein L8</fullName>
    </alternativeName>
</protein>
<evidence type="ECO:0000256" key="6">
    <source>
        <dbReference type="ARBA" id="ARBA00035350"/>
    </source>
</evidence>
<feature type="region of interest" description="Disordered" evidence="7">
    <location>
        <begin position="1"/>
        <end position="21"/>
    </location>
</feature>
<keyword evidence="2" id="KW-0699">rRNA-binding</keyword>
<dbReference type="InterPro" id="IPR014726">
    <property type="entry name" value="Ribosomal_uL2_dom3"/>
</dbReference>
<dbReference type="GO" id="GO:0002181">
    <property type="term" value="P:cytoplasmic translation"/>
    <property type="evidence" value="ECO:0007669"/>
    <property type="project" value="TreeGrafter"/>
</dbReference>
<proteinExistence type="inferred from homology"/>
<dbReference type="Gene3D" id="2.30.30.30">
    <property type="match status" value="1"/>
</dbReference>
<dbReference type="InterPro" id="IPR002171">
    <property type="entry name" value="Ribosomal_uL2"/>
</dbReference>
<sequence length="150" mass="16425">MSPFEHPHSGGNHRYIGKPSAIRRDASPGREFQTLKRVICVSKLYFVDSQKKAKLQIGNILPSGGMPEGRVVCNLEEKCCDRGRLARASGNYATIVTHSLDTKRTRVKLPSGAKKVLPSACKAMVGLMAGNGRVDKPIIKAGRAYPTYTW</sequence>
<evidence type="ECO:0000256" key="4">
    <source>
        <dbReference type="ARBA" id="ARBA00023274"/>
    </source>
</evidence>
<evidence type="ECO:0000256" key="1">
    <source>
        <dbReference type="ARBA" id="ARBA00005636"/>
    </source>
</evidence>
<dbReference type="Pfam" id="PF03947">
    <property type="entry name" value="Ribosomal_L2_C"/>
    <property type="match status" value="1"/>
</dbReference>
<evidence type="ECO:0000256" key="2">
    <source>
        <dbReference type="ARBA" id="ARBA00022730"/>
    </source>
</evidence>
<dbReference type="SMART" id="SM01382">
    <property type="entry name" value="Ribosomal_L2_C"/>
    <property type="match status" value="1"/>
</dbReference>
<evidence type="ECO:0000259" key="8">
    <source>
        <dbReference type="SMART" id="SM01382"/>
    </source>
</evidence>
<dbReference type="OrthoDB" id="10267824at2759"/>
<dbReference type="Proteomes" id="UP000748531">
    <property type="component" value="Unassembled WGS sequence"/>
</dbReference>
<dbReference type="EMBL" id="LUCH01000531">
    <property type="protein sequence ID" value="KAF5404903.1"/>
    <property type="molecule type" value="Genomic_DNA"/>
</dbReference>